<proteinExistence type="predicted"/>
<evidence type="ECO:0000313" key="2">
    <source>
        <dbReference type="Proteomes" id="UP000075424"/>
    </source>
</evidence>
<dbReference type="SUPFAM" id="SSF56112">
    <property type="entry name" value="Protein kinase-like (PK-like)"/>
    <property type="match status" value="1"/>
</dbReference>
<dbReference type="PANTHER" id="PTHR39179">
    <property type="entry name" value="SPORE COAT PROTEIN I"/>
    <property type="match status" value="1"/>
</dbReference>
<reference evidence="1 2" key="1">
    <citation type="submission" date="2016-01" db="EMBL/GenBank/DDBJ databases">
        <title>Draft Genome Sequences of Seven Thermophilic Sporeformers Isolated from Foods.</title>
        <authorList>
            <person name="Berendsen E.M."/>
            <person name="Wells-Bennik M.H."/>
            <person name="Krawcyk A.O."/>
            <person name="De Jong A."/>
            <person name="Holsappel S."/>
            <person name="Eijlander R.T."/>
            <person name="Kuipers O.P."/>
        </authorList>
    </citation>
    <scope>NUCLEOTIDE SEQUENCE [LARGE SCALE GENOMIC DNA]</scope>
    <source>
        <strain evidence="1 2">B4109</strain>
    </source>
</reference>
<sequence length="345" mass="40959">MAAQADRYEAVLAQYGLRPERMEQRGKAVKVYTNRGVFALKPLESEQEAAAVWQSLQHGGPHCLPLYLTRRRSLFATEGRRLYYLQAWHDGESKVEKDAVDAFFRELARLHRATVRTIEVSEEEAAAYRKQKKDEWQRARMVWEERIERYEAAWYMSPFQLQCCTYFHEVMRAYSFAEERLDVWEETLKETKQWRIAWVHGKARLSHHLPPYWISWERAHWNSPLFDVIAALRFHVQTMPPLGREWLEGMGEYEKELPLSDGERAFLYSHLAEPRGFVRCLERYEAASRNERNERNEREYVTALQRCYWAFKNMEAVVMHLVQRDAAQQEEAMDNEQPADESSNG</sequence>
<name>A0A150MJA2_GEOSE</name>
<dbReference type="InterPro" id="IPR014253">
    <property type="entry name" value="Spore_coat_YsxE"/>
</dbReference>
<dbReference type="Gene3D" id="3.90.1200.10">
    <property type="match status" value="1"/>
</dbReference>
<protein>
    <recommendedName>
        <fullName evidence="3">Spore coat protein YsxE</fullName>
    </recommendedName>
</protein>
<dbReference type="RefSeq" id="WP_061567501.1">
    <property type="nucleotide sequence ID" value="NZ_JARMSZ010000029.1"/>
</dbReference>
<dbReference type="AlphaFoldDB" id="A0A150MJA2"/>
<dbReference type="InterPro" id="IPR047175">
    <property type="entry name" value="CotS-like"/>
</dbReference>
<comment type="caution">
    <text evidence="1">The sequence shown here is derived from an EMBL/GenBank/DDBJ whole genome shotgun (WGS) entry which is preliminary data.</text>
</comment>
<dbReference type="Gene3D" id="3.30.200.20">
    <property type="entry name" value="Phosphorylase Kinase, domain 1"/>
    <property type="match status" value="1"/>
</dbReference>
<dbReference type="InterPro" id="IPR011009">
    <property type="entry name" value="Kinase-like_dom_sf"/>
</dbReference>
<dbReference type="PATRIC" id="fig|1422.18.peg.493"/>
<gene>
    <name evidence="1" type="ORF">B4109_2207</name>
</gene>
<dbReference type="EMBL" id="LQYV01000096">
    <property type="protein sequence ID" value="KYD24518.1"/>
    <property type="molecule type" value="Genomic_DNA"/>
</dbReference>
<evidence type="ECO:0000313" key="1">
    <source>
        <dbReference type="EMBL" id="KYD24518.1"/>
    </source>
</evidence>
<organism evidence="1 2">
    <name type="scientific">Geobacillus stearothermophilus</name>
    <name type="common">Bacillus stearothermophilus</name>
    <dbReference type="NCBI Taxonomy" id="1422"/>
    <lineage>
        <taxon>Bacteria</taxon>
        <taxon>Bacillati</taxon>
        <taxon>Bacillota</taxon>
        <taxon>Bacilli</taxon>
        <taxon>Bacillales</taxon>
        <taxon>Anoxybacillaceae</taxon>
        <taxon>Geobacillus</taxon>
    </lineage>
</organism>
<dbReference type="NCBIfam" id="TIGR02904">
    <property type="entry name" value="spore_ysxE"/>
    <property type="match status" value="1"/>
</dbReference>
<accession>A0A150MJA2</accession>
<evidence type="ECO:0008006" key="3">
    <source>
        <dbReference type="Google" id="ProtNLM"/>
    </source>
</evidence>
<dbReference type="Proteomes" id="UP000075424">
    <property type="component" value="Unassembled WGS sequence"/>
</dbReference>
<dbReference type="PANTHER" id="PTHR39179:SF3">
    <property type="entry name" value="COTS-RELATED PROTEIN"/>
    <property type="match status" value="1"/>
</dbReference>
<dbReference type="GO" id="GO:0042601">
    <property type="term" value="C:endospore-forming forespore"/>
    <property type="evidence" value="ECO:0007669"/>
    <property type="project" value="TreeGrafter"/>
</dbReference>